<keyword evidence="2" id="KW-1185">Reference proteome</keyword>
<name>A0A9W4UJP5_9PLEO</name>
<evidence type="ECO:0000313" key="2">
    <source>
        <dbReference type="Proteomes" id="UP001152607"/>
    </source>
</evidence>
<accession>A0A9W4UJP5</accession>
<sequence>MRGVSFRQRPCIAHIRELLYMFDNDGSDDDYHRNCYPFSLLIGWSGNVRACLRSI</sequence>
<protein>
    <submittedName>
        <fullName evidence="1">Uncharacterized protein</fullName>
    </submittedName>
</protein>
<gene>
    <name evidence="1" type="ORF">PDIGIT_LOCUS8570</name>
</gene>
<organism evidence="1 2">
    <name type="scientific">Periconia digitata</name>
    <dbReference type="NCBI Taxonomy" id="1303443"/>
    <lineage>
        <taxon>Eukaryota</taxon>
        <taxon>Fungi</taxon>
        <taxon>Dikarya</taxon>
        <taxon>Ascomycota</taxon>
        <taxon>Pezizomycotina</taxon>
        <taxon>Dothideomycetes</taxon>
        <taxon>Pleosporomycetidae</taxon>
        <taxon>Pleosporales</taxon>
        <taxon>Massarineae</taxon>
        <taxon>Periconiaceae</taxon>
        <taxon>Periconia</taxon>
    </lineage>
</organism>
<dbReference type="EMBL" id="CAOQHR010000005">
    <property type="protein sequence ID" value="CAI6335488.1"/>
    <property type="molecule type" value="Genomic_DNA"/>
</dbReference>
<proteinExistence type="predicted"/>
<evidence type="ECO:0000313" key="1">
    <source>
        <dbReference type="EMBL" id="CAI6335488.1"/>
    </source>
</evidence>
<comment type="caution">
    <text evidence="1">The sequence shown here is derived from an EMBL/GenBank/DDBJ whole genome shotgun (WGS) entry which is preliminary data.</text>
</comment>
<reference evidence="1" key="1">
    <citation type="submission" date="2023-01" db="EMBL/GenBank/DDBJ databases">
        <authorList>
            <person name="Van Ghelder C."/>
            <person name="Rancurel C."/>
        </authorList>
    </citation>
    <scope>NUCLEOTIDE SEQUENCE</scope>
    <source>
        <strain evidence="1">CNCM I-4278</strain>
    </source>
</reference>
<dbReference type="Proteomes" id="UP001152607">
    <property type="component" value="Unassembled WGS sequence"/>
</dbReference>
<dbReference type="AlphaFoldDB" id="A0A9W4UJP5"/>